<comment type="caution">
    <text evidence="1">The sequence shown here is derived from an EMBL/GenBank/DDBJ whole genome shotgun (WGS) entry which is preliminary data.</text>
</comment>
<keyword evidence="2" id="KW-1185">Reference proteome</keyword>
<dbReference type="AlphaFoldDB" id="A0A7J7I2G6"/>
<organism evidence="1 2">
    <name type="scientific">Camellia sinensis</name>
    <name type="common">Tea plant</name>
    <name type="synonym">Thea sinensis</name>
    <dbReference type="NCBI Taxonomy" id="4442"/>
    <lineage>
        <taxon>Eukaryota</taxon>
        <taxon>Viridiplantae</taxon>
        <taxon>Streptophyta</taxon>
        <taxon>Embryophyta</taxon>
        <taxon>Tracheophyta</taxon>
        <taxon>Spermatophyta</taxon>
        <taxon>Magnoliopsida</taxon>
        <taxon>eudicotyledons</taxon>
        <taxon>Gunneridae</taxon>
        <taxon>Pentapetalae</taxon>
        <taxon>asterids</taxon>
        <taxon>Ericales</taxon>
        <taxon>Theaceae</taxon>
        <taxon>Camellia</taxon>
    </lineage>
</organism>
<sequence length="114" mass="12690">MEFIVEKGSLVVSAMRILGLPFPKGQLIEYKKKIGIWAMKEMKSDMEIGSGDGPFGHLNSSDSVCSYSTKPTRKLAKRRKSNMAIADRILPVIMLSWSARYESLVANHVNKSVS</sequence>
<protein>
    <submittedName>
        <fullName evidence="1">Uncharacterized protein</fullName>
    </submittedName>
</protein>
<accession>A0A7J7I2G6</accession>
<reference evidence="2" key="1">
    <citation type="journal article" date="2020" name="Nat. Commun.">
        <title>Genome assembly of wild tea tree DASZ reveals pedigree and selection history of tea varieties.</title>
        <authorList>
            <person name="Zhang W."/>
            <person name="Zhang Y."/>
            <person name="Qiu H."/>
            <person name="Guo Y."/>
            <person name="Wan H."/>
            <person name="Zhang X."/>
            <person name="Scossa F."/>
            <person name="Alseekh S."/>
            <person name="Zhang Q."/>
            <person name="Wang P."/>
            <person name="Xu L."/>
            <person name="Schmidt M.H."/>
            <person name="Jia X."/>
            <person name="Li D."/>
            <person name="Zhu A."/>
            <person name="Guo F."/>
            <person name="Chen W."/>
            <person name="Ni D."/>
            <person name="Usadel B."/>
            <person name="Fernie A.R."/>
            <person name="Wen W."/>
        </authorList>
    </citation>
    <scope>NUCLEOTIDE SEQUENCE [LARGE SCALE GENOMIC DNA]</scope>
    <source>
        <strain evidence="2">cv. G240</strain>
    </source>
</reference>
<evidence type="ECO:0000313" key="2">
    <source>
        <dbReference type="Proteomes" id="UP000593564"/>
    </source>
</evidence>
<evidence type="ECO:0000313" key="1">
    <source>
        <dbReference type="EMBL" id="KAF5958741.1"/>
    </source>
</evidence>
<proteinExistence type="predicted"/>
<gene>
    <name evidence="1" type="ORF">HYC85_005966</name>
</gene>
<dbReference type="Proteomes" id="UP000593564">
    <property type="component" value="Unassembled WGS sequence"/>
</dbReference>
<name>A0A7J7I2G6_CAMSI</name>
<dbReference type="EMBL" id="JACBKZ010000002">
    <property type="protein sequence ID" value="KAF5958741.1"/>
    <property type="molecule type" value="Genomic_DNA"/>
</dbReference>
<reference evidence="1 2" key="2">
    <citation type="submission" date="2020-07" db="EMBL/GenBank/DDBJ databases">
        <title>Genome assembly of wild tea tree DASZ reveals pedigree and selection history of tea varieties.</title>
        <authorList>
            <person name="Zhang W."/>
        </authorList>
    </citation>
    <scope>NUCLEOTIDE SEQUENCE [LARGE SCALE GENOMIC DNA]</scope>
    <source>
        <strain evidence="2">cv. G240</strain>
        <tissue evidence="1">Leaf</tissue>
    </source>
</reference>